<evidence type="ECO:0000313" key="7">
    <source>
        <dbReference type="Proteomes" id="UP000594464"/>
    </source>
</evidence>
<organism evidence="6 7">
    <name type="scientific">Candidatus Nitrohelix vancouverensis</name>
    <dbReference type="NCBI Taxonomy" id="2705534"/>
    <lineage>
        <taxon>Bacteria</taxon>
        <taxon>Pseudomonadati</taxon>
        <taxon>Nitrospinota/Tectimicrobiota group</taxon>
        <taxon>Nitrospinota</taxon>
        <taxon>Nitrospinia</taxon>
        <taxon>Nitrospinales</taxon>
        <taxon>Nitrospinaceae</taxon>
        <taxon>Candidatus Nitrohelix</taxon>
    </lineage>
</organism>
<dbReference type="InterPro" id="IPR009057">
    <property type="entry name" value="Homeodomain-like_sf"/>
</dbReference>
<proteinExistence type="predicted"/>
<dbReference type="PANTHER" id="PTHR30055">
    <property type="entry name" value="HTH-TYPE TRANSCRIPTIONAL REGULATOR RUTR"/>
    <property type="match status" value="1"/>
</dbReference>
<dbReference type="GO" id="GO:0003700">
    <property type="term" value="F:DNA-binding transcription factor activity"/>
    <property type="evidence" value="ECO:0007669"/>
    <property type="project" value="TreeGrafter"/>
</dbReference>
<dbReference type="Pfam" id="PF17935">
    <property type="entry name" value="TetR_C_27"/>
    <property type="match status" value="1"/>
</dbReference>
<dbReference type="InterPro" id="IPR050109">
    <property type="entry name" value="HTH-type_TetR-like_transc_reg"/>
</dbReference>
<evidence type="ECO:0000256" key="3">
    <source>
        <dbReference type="ARBA" id="ARBA00023163"/>
    </source>
</evidence>
<feature type="domain" description="HTH tetR-type" evidence="5">
    <location>
        <begin position="9"/>
        <end position="69"/>
    </location>
</feature>
<dbReference type="InterPro" id="IPR041478">
    <property type="entry name" value="TetR_C_27"/>
</dbReference>
<dbReference type="InterPro" id="IPR036271">
    <property type="entry name" value="Tet_transcr_reg_TetR-rel_C_sf"/>
</dbReference>
<dbReference type="InterPro" id="IPR001647">
    <property type="entry name" value="HTH_TetR"/>
</dbReference>
<dbReference type="PANTHER" id="PTHR30055:SF234">
    <property type="entry name" value="HTH-TYPE TRANSCRIPTIONAL REGULATOR BETI"/>
    <property type="match status" value="1"/>
</dbReference>
<dbReference type="KEGG" id="nva:G3M78_03620"/>
<evidence type="ECO:0000256" key="2">
    <source>
        <dbReference type="ARBA" id="ARBA00023125"/>
    </source>
</evidence>
<accession>A0A7T0C112</accession>
<dbReference type="EMBL" id="CP048620">
    <property type="protein sequence ID" value="QPJ64532.1"/>
    <property type="molecule type" value="Genomic_DNA"/>
</dbReference>
<dbReference type="PROSITE" id="PS50977">
    <property type="entry name" value="HTH_TETR_2"/>
    <property type="match status" value="1"/>
</dbReference>
<reference evidence="7" key="1">
    <citation type="submission" date="2020-02" db="EMBL/GenBank/DDBJ databases">
        <title>Genomic and physiological characterization of two novel Nitrospinaceae genera.</title>
        <authorList>
            <person name="Mueller A.J."/>
            <person name="Jung M.-Y."/>
            <person name="Strachan C.R."/>
            <person name="Herbold C.W."/>
            <person name="Kirkegaard R.H."/>
            <person name="Daims H."/>
        </authorList>
    </citation>
    <scope>NUCLEOTIDE SEQUENCE [LARGE SCALE GENOMIC DNA]</scope>
</reference>
<evidence type="ECO:0000313" key="6">
    <source>
        <dbReference type="EMBL" id="QPJ64532.1"/>
    </source>
</evidence>
<dbReference type="AlphaFoldDB" id="A0A7T0C112"/>
<keyword evidence="1" id="KW-0805">Transcription regulation</keyword>
<keyword evidence="3" id="KW-0804">Transcription</keyword>
<dbReference type="GO" id="GO:0000976">
    <property type="term" value="F:transcription cis-regulatory region binding"/>
    <property type="evidence" value="ECO:0007669"/>
    <property type="project" value="TreeGrafter"/>
</dbReference>
<protein>
    <submittedName>
        <fullName evidence="6">TetR/AcrR family transcriptional regulator</fullName>
    </submittedName>
</protein>
<keyword evidence="2 4" id="KW-0238">DNA-binding</keyword>
<sequence length="199" mass="22334">MKQTLHSADEIKKQIVDQAFERFGRFGFGKTTMAEIAGDCDMSAGNLYRYFKSKEEIGAQCARTCMGEKLDLLRDIVRRPGITAAARLKCYVIEILHAMNAAFADRPLQMELVDHISEARWDIVLDYLNKEASLLAEILAEGNRTGEFDIADIMQTAKLVQAACIKFTTPRFVSGLPLEQLEQEARGVMDLLLTGLNKR</sequence>
<dbReference type="Gene3D" id="1.10.357.10">
    <property type="entry name" value="Tetracycline Repressor, domain 2"/>
    <property type="match status" value="1"/>
</dbReference>
<feature type="DNA-binding region" description="H-T-H motif" evidence="4">
    <location>
        <begin position="32"/>
        <end position="51"/>
    </location>
</feature>
<dbReference type="Pfam" id="PF00440">
    <property type="entry name" value="TetR_N"/>
    <property type="match status" value="1"/>
</dbReference>
<name>A0A7T0C112_9BACT</name>
<dbReference type="SUPFAM" id="SSF46689">
    <property type="entry name" value="Homeodomain-like"/>
    <property type="match status" value="1"/>
</dbReference>
<evidence type="ECO:0000259" key="5">
    <source>
        <dbReference type="PROSITE" id="PS50977"/>
    </source>
</evidence>
<evidence type="ECO:0000256" key="4">
    <source>
        <dbReference type="PROSITE-ProRule" id="PRU00335"/>
    </source>
</evidence>
<dbReference type="Gene3D" id="1.10.10.60">
    <property type="entry name" value="Homeodomain-like"/>
    <property type="match status" value="1"/>
</dbReference>
<evidence type="ECO:0000256" key="1">
    <source>
        <dbReference type="ARBA" id="ARBA00023015"/>
    </source>
</evidence>
<dbReference type="SUPFAM" id="SSF48498">
    <property type="entry name" value="Tetracyclin repressor-like, C-terminal domain"/>
    <property type="match status" value="1"/>
</dbReference>
<gene>
    <name evidence="6" type="ORF">G3M78_03620</name>
</gene>
<dbReference type="Proteomes" id="UP000594464">
    <property type="component" value="Chromosome"/>
</dbReference>